<gene>
    <name evidence="1" type="ORF">LPJSA22_00573</name>
</gene>
<evidence type="ECO:0000313" key="2">
    <source>
        <dbReference type="Proteomes" id="UP000094892"/>
    </source>
</evidence>
<dbReference type="Proteomes" id="UP000094892">
    <property type="component" value="Unassembled WGS sequence"/>
</dbReference>
<dbReference type="PATRIC" id="fig|1590.306.peg.575"/>
<protein>
    <recommendedName>
        <fullName evidence="3">Phage protein</fullName>
    </recommendedName>
</protein>
<accession>A0A1E3KPE7</accession>
<sequence>MNRPEFEYKAPPVRTNQLNTPVRFFRTVKNLGPEPGRGQTEQAFECLGLAYDPSTKDREVLNVNEAKYGVTIKIRDTFGEFDPTTKDTVVIDDRRYLDATGQPIVWDVIQVAPDLENNAFVKIVLGVTK</sequence>
<comment type="caution">
    <text evidence="1">The sequence shown here is derived from an EMBL/GenBank/DDBJ whole genome shotgun (WGS) entry which is preliminary data.</text>
</comment>
<name>A0A1E3KPE7_LACPN</name>
<organism evidence="1 2">
    <name type="scientific">Lactiplantibacillus plantarum</name>
    <name type="common">Lactobacillus plantarum</name>
    <dbReference type="NCBI Taxonomy" id="1590"/>
    <lineage>
        <taxon>Bacteria</taxon>
        <taxon>Bacillati</taxon>
        <taxon>Bacillota</taxon>
        <taxon>Bacilli</taxon>
        <taxon>Lactobacillales</taxon>
        <taxon>Lactobacillaceae</taxon>
        <taxon>Lactiplantibacillus</taxon>
    </lineage>
</organism>
<dbReference type="AlphaFoldDB" id="A0A1E3KPE7"/>
<dbReference type="RefSeq" id="WP_050339980.1">
    <property type="nucleotide sequence ID" value="NZ_CP015966.1"/>
</dbReference>
<reference evidence="1 2" key="1">
    <citation type="submission" date="2016-08" db="EMBL/GenBank/DDBJ databases">
        <title>Genome sequencing of Lactobacillus plantarum JSA22, isolated from fermented soybean paste.</title>
        <authorList>
            <person name="Choi H.S."/>
        </authorList>
    </citation>
    <scope>NUCLEOTIDE SEQUENCE [LARGE SCALE GENOMIC DNA]</scope>
    <source>
        <strain evidence="1 2">JSA22</strain>
    </source>
</reference>
<evidence type="ECO:0008006" key="3">
    <source>
        <dbReference type="Google" id="ProtNLM"/>
    </source>
</evidence>
<proteinExistence type="predicted"/>
<dbReference type="EMBL" id="MCOL01000001">
    <property type="protein sequence ID" value="ODO60629.1"/>
    <property type="molecule type" value="Genomic_DNA"/>
</dbReference>
<evidence type="ECO:0000313" key="1">
    <source>
        <dbReference type="EMBL" id="ODO60629.1"/>
    </source>
</evidence>